<feature type="transmembrane region" description="Helical" evidence="8">
    <location>
        <begin position="145"/>
        <end position="165"/>
    </location>
</feature>
<dbReference type="InterPro" id="IPR004761">
    <property type="entry name" value="Spore_GerAB"/>
</dbReference>
<evidence type="ECO:0000256" key="3">
    <source>
        <dbReference type="ARBA" id="ARBA00022448"/>
    </source>
</evidence>
<evidence type="ECO:0000256" key="6">
    <source>
        <dbReference type="ARBA" id="ARBA00022989"/>
    </source>
</evidence>
<dbReference type="AlphaFoldDB" id="A0A4R2B462"/>
<evidence type="ECO:0000256" key="4">
    <source>
        <dbReference type="ARBA" id="ARBA00022544"/>
    </source>
</evidence>
<accession>A0A4R2B462</accession>
<dbReference type="RefSeq" id="WP_132010439.1">
    <property type="nucleotide sequence ID" value="NZ_JABUHM010000014.1"/>
</dbReference>
<dbReference type="PANTHER" id="PTHR34975">
    <property type="entry name" value="SPORE GERMINATION PROTEIN A2"/>
    <property type="match status" value="1"/>
</dbReference>
<keyword evidence="7 8" id="KW-0472">Membrane</keyword>
<feature type="transmembrane region" description="Helical" evidence="8">
    <location>
        <begin position="42"/>
        <end position="64"/>
    </location>
</feature>
<proteinExistence type="inferred from homology"/>
<sequence>MKQTKGKMGIREFAAILFLLIGTKITDDTPTYLYSGAKNAAWISMLLISMALIIPTILLLKVLSVHKGKNLHEINLYLFGKVIGNMVSFTLLILGLLTIVMDSSVYVDIIGTMYFTKTPTIAIFAVLMCVSAYGAKKGVEHIGSVAWLVFFYTKVTLIVALFFTFKEGNSKLLFPILGPGVGGIVKTAAQKLSIFGDFFYAGLIAPFVATFKDFRRGMFLTYLILTVELTVALMLFVMLFDFTSVEILNYPFHETIRYIQIGFLTNVETLFFPFWLVATFIRFSFYIYLFVLLLGGIFKIREFEYLIPLVTVIFILLGIAPETPLITISENRDMTLQVLSPLLFVLPCVMWIIAKIRGDFKNESSV</sequence>
<dbReference type="EMBL" id="SLVV01000012">
    <property type="protein sequence ID" value="TCN21371.1"/>
    <property type="molecule type" value="Genomic_DNA"/>
</dbReference>
<organism evidence="9 10">
    <name type="scientific">Mesobacillus foraminis</name>
    <dbReference type="NCBI Taxonomy" id="279826"/>
    <lineage>
        <taxon>Bacteria</taxon>
        <taxon>Bacillati</taxon>
        <taxon>Bacillota</taxon>
        <taxon>Bacilli</taxon>
        <taxon>Bacillales</taxon>
        <taxon>Bacillaceae</taxon>
        <taxon>Mesobacillus</taxon>
    </lineage>
</organism>
<dbReference type="NCBIfam" id="TIGR00912">
    <property type="entry name" value="2A0309"/>
    <property type="match status" value="1"/>
</dbReference>
<keyword evidence="3" id="KW-0813">Transport</keyword>
<dbReference type="PANTHER" id="PTHR34975:SF2">
    <property type="entry name" value="SPORE GERMINATION PROTEIN A2"/>
    <property type="match status" value="1"/>
</dbReference>
<evidence type="ECO:0000313" key="9">
    <source>
        <dbReference type="EMBL" id="TCN21371.1"/>
    </source>
</evidence>
<protein>
    <submittedName>
        <fullName evidence="9">Spore germination protein (Amino acid permease)</fullName>
    </submittedName>
</protein>
<evidence type="ECO:0000313" key="10">
    <source>
        <dbReference type="Proteomes" id="UP000295689"/>
    </source>
</evidence>
<name>A0A4R2B462_9BACI</name>
<evidence type="ECO:0000256" key="1">
    <source>
        <dbReference type="ARBA" id="ARBA00004141"/>
    </source>
</evidence>
<gene>
    <name evidence="9" type="ORF">EV146_11252</name>
</gene>
<keyword evidence="6 8" id="KW-1133">Transmembrane helix</keyword>
<dbReference type="Proteomes" id="UP000295689">
    <property type="component" value="Unassembled WGS sequence"/>
</dbReference>
<comment type="subcellular location">
    <subcellularLocation>
        <location evidence="1">Membrane</location>
        <topology evidence="1">Multi-pass membrane protein</topology>
    </subcellularLocation>
</comment>
<feature type="transmembrane region" description="Helical" evidence="8">
    <location>
        <begin position="218"/>
        <end position="240"/>
    </location>
</feature>
<keyword evidence="4" id="KW-0309">Germination</keyword>
<comment type="similarity">
    <text evidence="2">Belongs to the amino acid-polyamine-organocation (APC) superfamily. Spore germination protein (SGP) (TC 2.A.3.9) family.</text>
</comment>
<feature type="transmembrane region" description="Helical" evidence="8">
    <location>
        <begin position="334"/>
        <end position="354"/>
    </location>
</feature>
<keyword evidence="10" id="KW-1185">Reference proteome</keyword>
<evidence type="ECO:0000256" key="7">
    <source>
        <dbReference type="ARBA" id="ARBA00023136"/>
    </source>
</evidence>
<dbReference type="GO" id="GO:0016020">
    <property type="term" value="C:membrane"/>
    <property type="evidence" value="ECO:0007669"/>
    <property type="project" value="UniProtKB-SubCell"/>
</dbReference>
<evidence type="ECO:0000256" key="5">
    <source>
        <dbReference type="ARBA" id="ARBA00022692"/>
    </source>
</evidence>
<feature type="transmembrane region" description="Helical" evidence="8">
    <location>
        <begin position="192"/>
        <end position="211"/>
    </location>
</feature>
<feature type="transmembrane region" description="Helical" evidence="8">
    <location>
        <begin position="113"/>
        <end position="133"/>
    </location>
</feature>
<reference evidence="9 10" key="1">
    <citation type="journal article" date="2015" name="Stand. Genomic Sci.">
        <title>Genomic Encyclopedia of Bacterial and Archaeal Type Strains, Phase III: the genomes of soil and plant-associated and newly described type strains.</title>
        <authorList>
            <person name="Whitman W.B."/>
            <person name="Woyke T."/>
            <person name="Klenk H.P."/>
            <person name="Zhou Y."/>
            <person name="Lilburn T.G."/>
            <person name="Beck B.J."/>
            <person name="De Vos P."/>
            <person name="Vandamme P."/>
            <person name="Eisen J.A."/>
            <person name="Garrity G."/>
            <person name="Hugenholtz P."/>
            <person name="Kyrpides N.C."/>
        </authorList>
    </citation>
    <scope>NUCLEOTIDE SEQUENCE [LARGE SCALE GENOMIC DNA]</scope>
    <source>
        <strain evidence="9 10">CV53</strain>
    </source>
</reference>
<feature type="transmembrane region" description="Helical" evidence="8">
    <location>
        <begin position="274"/>
        <end position="298"/>
    </location>
</feature>
<keyword evidence="5 8" id="KW-0812">Transmembrane</keyword>
<feature type="transmembrane region" description="Helical" evidence="8">
    <location>
        <begin position="76"/>
        <end position="101"/>
    </location>
</feature>
<evidence type="ECO:0000256" key="2">
    <source>
        <dbReference type="ARBA" id="ARBA00007998"/>
    </source>
</evidence>
<feature type="transmembrane region" description="Helical" evidence="8">
    <location>
        <begin position="305"/>
        <end position="328"/>
    </location>
</feature>
<evidence type="ECO:0000256" key="8">
    <source>
        <dbReference type="SAM" id="Phobius"/>
    </source>
</evidence>
<dbReference type="Pfam" id="PF03845">
    <property type="entry name" value="Spore_permease"/>
    <property type="match status" value="1"/>
</dbReference>
<dbReference type="GO" id="GO:0009847">
    <property type="term" value="P:spore germination"/>
    <property type="evidence" value="ECO:0007669"/>
    <property type="project" value="InterPro"/>
</dbReference>
<comment type="caution">
    <text evidence="9">The sequence shown here is derived from an EMBL/GenBank/DDBJ whole genome shotgun (WGS) entry which is preliminary data.</text>
</comment>